<dbReference type="EMBL" id="BSYR01000030">
    <property type="protein sequence ID" value="GMI97931.1"/>
    <property type="molecule type" value="Genomic_DNA"/>
</dbReference>
<dbReference type="InterPro" id="IPR038765">
    <property type="entry name" value="Papain-like_cys_pep_sf"/>
</dbReference>
<protein>
    <submittedName>
        <fullName evidence="6">UB-like protease 1B</fullName>
    </submittedName>
</protein>
<dbReference type="PROSITE" id="PS50600">
    <property type="entry name" value="ULP_PROTEASE"/>
    <property type="match status" value="1"/>
</dbReference>
<comment type="similarity">
    <text evidence="1">Belongs to the peptidase C48 family.</text>
</comment>
<dbReference type="GO" id="GO:0016929">
    <property type="term" value="F:deSUMOylase activity"/>
    <property type="evidence" value="ECO:0007669"/>
    <property type="project" value="TreeGrafter"/>
</dbReference>
<dbReference type="PANTHER" id="PTHR12606:SF136">
    <property type="entry name" value="ULP1 PROTEASE FAMILY PROTEIN"/>
    <property type="match status" value="1"/>
</dbReference>
<evidence type="ECO:0000256" key="1">
    <source>
        <dbReference type="ARBA" id="ARBA00005234"/>
    </source>
</evidence>
<organism evidence="6 7">
    <name type="scientific">Hibiscus trionum</name>
    <name type="common">Flower of an hour</name>
    <dbReference type="NCBI Taxonomy" id="183268"/>
    <lineage>
        <taxon>Eukaryota</taxon>
        <taxon>Viridiplantae</taxon>
        <taxon>Streptophyta</taxon>
        <taxon>Embryophyta</taxon>
        <taxon>Tracheophyta</taxon>
        <taxon>Spermatophyta</taxon>
        <taxon>Magnoliopsida</taxon>
        <taxon>eudicotyledons</taxon>
        <taxon>Gunneridae</taxon>
        <taxon>Pentapetalae</taxon>
        <taxon>rosids</taxon>
        <taxon>malvids</taxon>
        <taxon>Malvales</taxon>
        <taxon>Malvaceae</taxon>
        <taxon>Malvoideae</taxon>
        <taxon>Hibiscus</taxon>
    </lineage>
</organism>
<comment type="caution">
    <text evidence="6">The sequence shown here is derived from an EMBL/GenBank/DDBJ whole genome shotgun (WGS) entry which is preliminary data.</text>
</comment>
<dbReference type="Pfam" id="PF02902">
    <property type="entry name" value="Peptidase_C48"/>
    <property type="match status" value="1"/>
</dbReference>
<dbReference type="OrthoDB" id="996198at2759"/>
<dbReference type="Gene3D" id="3.40.395.10">
    <property type="entry name" value="Adenoviral Proteinase, Chain A"/>
    <property type="match status" value="1"/>
</dbReference>
<evidence type="ECO:0000256" key="2">
    <source>
        <dbReference type="ARBA" id="ARBA00022670"/>
    </source>
</evidence>
<feature type="domain" description="Ubiquitin-like protease family profile" evidence="5">
    <location>
        <begin position="1"/>
        <end position="159"/>
    </location>
</feature>
<sequence length="196" mass="23265">MNKKKYYINDEVVNKFFDLLKRRYEKFPHKYLKHHSFDSATAAWLIDKSKTEAHVLKGLEKEDLKDVAKLFVPMCLHEHWILFYADIDAKKLVWLDPLEHTRVSKLWEKHVIQRLFLEFILPSLGHDLKDWSFDVPNNIPSQKNSVDCALFVMKYADCLTHGNYLPFTQDDMPHFRHRTLLDLYHGSLCLGKGQSY</sequence>
<dbReference type="GO" id="GO:0005634">
    <property type="term" value="C:nucleus"/>
    <property type="evidence" value="ECO:0007669"/>
    <property type="project" value="TreeGrafter"/>
</dbReference>
<evidence type="ECO:0000256" key="3">
    <source>
        <dbReference type="ARBA" id="ARBA00022801"/>
    </source>
</evidence>
<keyword evidence="2 6" id="KW-0645">Protease</keyword>
<gene>
    <name evidence="6" type="ORF">HRI_003462400</name>
</gene>
<proteinExistence type="inferred from homology"/>
<dbReference type="InterPro" id="IPR003653">
    <property type="entry name" value="Peptidase_C48_C"/>
</dbReference>
<accession>A0A9W7IMS5</accession>
<dbReference type="GO" id="GO:0006508">
    <property type="term" value="P:proteolysis"/>
    <property type="evidence" value="ECO:0007669"/>
    <property type="project" value="UniProtKB-KW"/>
</dbReference>
<dbReference type="Proteomes" id="UP001165190">
    <property type="component" value="Unassembled WGS sequence"/>
</dbReference>
<name>A0A9W7IMS5_HIBTR</name>
<dbReference type="AlphaFoldDB" id="A0A9W7IMS5"/>
<dbReference type="GO" id="GO:0016926">
    <property type="term" value="P:protein desumoylation"/>
    <property type="evidence" value="ECO:0007669"/>
    <property type="project" value="TreeGrafter"/>
</dbReference>
<dbReference type="PANTHER" id="PTHR12606">
    <property type="entry name" value="SENTRIN/SUMO-SPECIFIC PROTEASE"/>
    <property type="match status" value="1"/>
</dbReference>
<evidence type="ECO:0000256" key="4">
    <source>
        <dbReference type="ARBA" id="ARBA00022807"/>
    </source>
</evidence>
<evidence type="ECO:0000313" key="7">
    <source>
        <dbReference type="Proteomes" id="UP001165190"/>
    </source>
</evidence>
<reference evidence="6" key="1">
    <citation type="submission" date="2023-05" db="EMBL/GenBank/DDBJ databases">
        <title>Genome and transcriptome analyses reveal genes involved in the formation of fine ridges on petal epidermal cells in Hibiscus trionum.</title>
        <authorList>
            <person name="Koshimizu S."/>
            <person name="Masuda S."/>
            <person name="Ishii T."/>
            <person name="Shirasu K."/>
            <person name="Hoshino A."/>
            <person name="Arita M."/>
        </authorList>
    </citation>
    <scope>NUCLEOTIDE SEQUENCE</scope>
    <source>
        <strain evidence="6">Hamamatsu line</strain>
    </source>
</reference>
<keyword evidence="4" id="KW-0788">Thiol protease</keyword>
<keyword evidence="7" id="KW-1185">Reference proteome</keyword>
<evidence type="ECO:0000259" key="5">
    <source>
        <dbReference type="PROSITE" id="PS50600"/>
    </source>
</evidence>
<dbReference type="SUPFAM" id="SSF54001">
    <property type="entry name" value="Cysteine proteinases"/>
    <property type="match status" value="1"/>
</dbReference>
<evidence type="ECO:0000313" key="6">
    <source>
        <dbReference type="EMBL" id="GMI97931.1"/>
    </source>
</evidence>
<keyword evidence="3" id="KW-0378">Hydrolase</keyword>